<dbReference type="PRINTS" id="PR01021">
    <property type="entry name" value="OMPADOMAIN"/>
</dbReference>
<evidence type="ECO:0000256" key="5">
    <source>
        <dbReference type="SAM" id="SignalP"/>
    </source>
</evidence>
<feature type="domain" description="OmpA-like" evidence="6">
    <location>
        <begin position="127"/>
        <end position="200"/>
    </location>
</feature>
<comment type="subcellular location">
    <subcellularLocation>
        <location evidence="1">Membrane</location>
    </subcellularLocation>
</comment>
<evidence type="ECO:0000256" key="4">
    <source>
        <dbReference type="SAM" id="MobiDB-lite"/>
    </source>
</evidence>
<feature type="coiled-coil region" evidence="3">
    <location>
        <begin position="29"/>
        <end position="56"/>
    </location>
</feature>
<feature type="signal peptide" evidence="5">
    <location>
        <begin position="1"/>
        <end position="26"/>
    </location>
</feature>
<dbReference type="SUPFAM" id="SSF103088">
    <property type="entry name" value="OmpA-like"/>
    <property type="match status" value="1"/>
</dbReference>
<proteinExistence type="predicted"/>
<evidence type="ECO:0000313" key="7">
    <source>
        <dbReference type="EMBL" id="QSI78263.1"/>
    </source>
</evidence>
<organism evidence="7 8">
    <name type="scientific">Niveibacterium microcysteis</name>
    <dbReference type="NCBI Taxonomy" id="2811415"/>
    <lineage>
        <taxon>Bacteria</taxon>
        <taxon>Pseudomonadati</taxon>
        <taxon>Pseudomonadota</taxon>
        <taxon>Betaproteobacteria</taxon>
        <taxon>Rhodocyclales</taxon>
        <taxon>Rhodocyclaceae</taxon>
        <taxon>Niveibacterium</taxon>
    </lineage>
</organism>
<dbReference type="InterPro" id="IPR006665">
    <property type="entry name" value="OmpA-like"/>
</dbReference>
<accession>A0ABX7M958</accession>
<reference evidence="7 8" key="1">
    <citation type="submission" date="2021-02" db="EMBL/GenBank/DDBJ databases">
        <title>Niveibacterium changnyeongensis HC41.</title>
        <authorList>
            <person name="Kang M."/>
        </authorList>
    </citation>
    <scope>NUCLEOTIDE SEQUENCE [LARGE SCALE GENOMIC DNA]</scope>
    <source>
        <strain evidence="7 8">HC41</strain>
    </source>
</reference>
<gene>
    <name evidence="7" type="ORF">JY500_06425</name>
</gene>
<feature type="region of interest" description="Disordered" evidence="4">
    <location>
        <begin position="76"/>
        <end position="115"/>
    </location>
</feature>
<dbReference type="EMBL" id="CP071060">
    <property type="protein sequence ID" value="QSI78263.1"/>
    <property type="molecule type" value="Genomic_DNA"/>
</dbReference>
<feature type="compositionally biased region" description="Basic and acidic residues" evidence="4">
    <location>
        <begin position="87"/>
        <end position="101"/>
    </location>
</feature>
<dbReference type="InterPro" id="IPR036737">
    <property type="entry name" value="OmpA-like_sf"/>
</dbReference>
<feature type="chain" id="PRO_5047467050" evidence="5">
    <location>
        <begin position="27"/>
        <end position="245"/>
    </location>
</feature>
<keyword evidence="5" id="KW-0732">Signal</keyword>
<keyword evidence="2" id="KW-0472">Membrane</keyword>
<dbReference type="Gene3D" id="3.30.1330.60">
    <property type="entry name" value="OmpA-like domain"/>
    <property type="match status" value="1"/>
</dbReference>
<evidence type="ECO:0000256" key="1">
    <source>
        <dbReference type="ARBA" id="ARBA00004370"/>
    </source>
</evidence>
<evidence type="ECO:0000313" key="8">
    <source>
        <dbReference type="Proteomes" id="UP000663570"/>
    </source>
</evidence>
<keyword evidence="3" id="KW-0175">Coiled coil</keyword>
<sequence length="245" mass="26150">MNIVRLRQSLRLLSLAAGFGVVAAHAADNPDVETRKAQTEREARKAQTERAAREAALRTEARKLQAESELRAAVSRAEAAKSSGKPDSARRAAEIAAKQKAEAAAQANVAHPDETPRELTLTLDTPFAADANQLNDDARQALMQVAKLAQSRRLVGPIRIEGHANEPGTDEYRLAVAGHRADLVRDFLVAGVATEQIETIASPVRTWTPPAACDAEASATPADAQCDNPGSSVVTVIHLLEFGTR</sequence>
<name>A0ABX7M958_9RHOO</name>
<dbReference type="Pfam" id="PF00691">
    <property type="entry name" value="OmpA"/>
    <property type="match status" value="1"/>
</dbReference>
<evidence type="ECO:0000259" key="6">
    <source>
        <dbReference type="Pfam" id="PF00691"/>
    </source>
</evidence>
<dbReference type="RefSeq" id="WP_206255582.1">
    <property type="nucleotide sequence ID" value="NZ_CP071060.1"/>
</dbReference>
<dbReference type="InterPro" id="IPR006664">
    <property type="entry name" value="OMP_bac"/>
</dbReference>
<dbReference type="Proteomes" id="UP000663570">
    <property type="component" value="Chromosome"/>
</dbReference>
<evidence type="ECO:0000256" key="3">
    <source>
        <dbReference type="SAM" id="Coils"/>
    </source>
</evidence>
<evidence type="ECO:0000256" key="2">
    <source>
        <dbReference type="ARBA" id="ARBA00023136"/>
    </source>
</evidence>
<protein>
    <submittedName>
        <fullName evidence="7">OmpA family protein</fullName>
    </submittedName>
</protein>
<keyword evidence="8" id="KW-1185">Reference proteome</keyword>